<evidence type="ECO:0000259" key="1">
    <source>
        <dbReference type="Pfam" id="PF16170"/>
    </source>
</evidence>
<proteinExistence type="predicted"/>
<comment type="caution">
    <text evidence="2">The sequence shown here is derived from an EMBL/GenBank/DDBJ whole genome shotgun (WGS) entry which is preliminary data.</text>
</comment>
<dbReference type="Pfam" id="PF16170">
    <property type="entry name" value="DUF4873"/>
    <property type="match status" value="1"/>
</dbReference>
<evidence type="ECO:0000313" key="3">
    <source>
        <dbReference type="Proteomes" id="UP001501509"/>
    </source>
</evidence>
<dbReference type="RefSeq" id="WP_344545098.1">
    <property type="nucleotide sequence ID" value="NZ_BAAATD010000007.1"/>
</dbReference>
<evidence type="ECO:0000313" key="2">
    <source>
        <dbReference type="EMBL" id="GAA2611836.1"/>
    </source>
</evidence>
<gene>
    <name evidence="2" type="ORF">GCM10010411_52990</name>
</gene>
<protein>
    <recommendedName>
        <fullName evidence="1">DUF4873 domain-containing protein</fullName>
    </recommendedName>
</protein>
<dbReference type="Proteomes" id="UP001501509">
    <property type="component" value="Unassembled WGS sequence"/>
</dbReference>
<sequence>MSRYRGPATLISSDGAEVEVYVDLRAKQREWSGTATIGDFDGTGLDDRTLRFPDGREAQVTLGDSAAWSGSDVITLVGTGPPPFP</sequence>
<dbReference type="EMBL" id="BAAATD010000007">
    <property type="protein sequence ID" value="GAA2611836.1"/>
    <property type="molecule type" value="Genomic_DNA"/>
</dbReference>
<feature type="domain" description="DUF4873" evidence="1">
    <location>
        <begin position="3"/>
        <end position="85"/>
    </location>
</feature>
<reference evidence="2 3" key="1">
    <citation type="journal article" date="2019" name="Int. J. Syst. Evol. Microbiol.">
        <title>The Global Catalogue of Microorganisms (GCM) 10K type strain sequencing project: providing services to taxonomists for standard genome sequencing and annotation.</title>
        <authorList>
            <consortium name="The Broad Institute Genomics Platform"/>
            <consortium name="The Broad Institute Genome Sequencing Center for Infectious Disease"/>
            <person name="Wu L."/>
            <person name="Ma J."/>
        </authorList>
    </citation>
    <scope>NUCLEOTIDE SEQUENCE [LARGE SCALE GENOMIC DNA]</scope>
    <source>
        <strain evidence="2 3">JCM 6833</strain>
    </source>
</reference>
<name>A0ABN3Q4F1_9ACTN</name>
<accession>A0ABN3Q4F1</accession>
<organism evidence="2 3">
    <name type="scientific">Actinomadura fulvescens</name>
    <dbReference type="NCBI Taxonomy" id="46160"/>
    <lineage>
        <taxon>Bacteria</taxon>
        <taxon>Bacillati</taxon>
        <taxon>Actinomycetota</taxon>
        <taxon>Actinomycetes</taxon>
        <taxon>Streptosporangiales</taxon>
        <taxon>Thermomonosporaceae</taxon>
        <taxon>Actinomadura</taxon>
    </lineage>
</organism>
<keyword evidence="3" id="KW-1185">Reference proteome</keyword>
<dbReference type="InterPro" id="IPR032371">
    <property type="entry name" value="DUF4873"/>
</dbReference>